<gene>
    <name evidence="6" type="ORF">LY90DRAFT_697074</name>
</gene>
<keyword evidence="7" id="KW-1185">Reference proteome</keyword>
<feature type="transmembrane region" description="Helical" evidence="5">
    <location>
        <begin position="599"/>
        <end position="623"/>
    </location>
</feature>
<keyword evidence="2" id="KW-0813">Transport</keyword>
<protein>
    <submittedName>
        <fullName evidence="6">Periplasmic binding protein-like II</fullName>
    </submittedName>
</protein>
<dbReference type="STRING" id="1754190.A0A1Y2FPU4"/>
<dbReference type="PANTHER" id="PTHR43649:SF34">
    <property type="entry name" value="ABC TRANSPORTER PERIPLASMIC-BINDING PROTEIN YCJN-RELATED"/>
    <property type="match status" value="1"/>
</dbReference>
<keyword evidence="5" id="KW-0812">Transmembrane</keyword>
<organism evidence="6 7">
    <name type="scientific">Neocallimastix californiae</name>
    <dbReference type="NCBI Taxonomy" id="1754190"/>
    <lineage>
        <taxon>Eukaryota</taxon>
        <taxon>Fungi</taxon>
        <taxon>Fungi incertae sedis</taxon>
        <taxon>Chytridiomycota</taxon>
        <taxon>Chytridiomycota incertae sedis</taxon>
        <taxon>Neocallimastigomycetes</taxon>
        <taxon>Neocallimastigales</taxon>
        <taxon>Neocallimastigaceae</taxon>
        <taxon>Neocallimastix</taxon>
    </lineage>
</organism>
<keyword evidence="3" id="KW-0732">Signal</keyword>
<evidence type="ECO:0000313" key="6">
    <source>
        <dbReference type="EMBL" id="ORY85226.1"/>
    </source>
</evidence>
<dbReference type="Proteomes" id="UP000193920">
    <property type="component" value="Unassembled WGS sequence"/>
</dbReference>
<evidence type="ECO:0000256" key="3">
    <source>
        <dbReference type="ARBA" id="ARBA00022729"/>
    </source>
</evidence>
<dbReference type="InterPro" id="IPR050490">
    <property type="entry name" value="Bact_solute-bd_prot1"/>
</dbReference>
<proteinExistence type="inferred from homology"/>
<dbReference type="Pfam" id="PF13416">
    <property type="entry name" value="SBP_bac_8"/>
    <property type="match status" value="1"/>
</dbReference>
<dbReference type="PANTHER" id="PTHR43649">
    <property type="entry name" value="ARABINOSE-BINDING PROTEIN-RELATED"/>
    <property type="match status" value="1"/>
</dbReference>
<feature type="transmembrane region" description="Helical" evidence="5">
    <location>
        <begin position="573"/>
        <end position="593"/>
    </location>
</feature>
<feature type="compositionally biased region" description="Polar residues" evidence="4">
    <location>
        <begin position="693"/>
        <end position="712"/>
    </location>
</feature>
<evidence type="ECO:0000256" key="4">
    <source>
        <dbReference type="SAM" id="MobiDB-lite"/>
    </source>
</evidence>
<evidence type="ECO:0000256" key="2">
    <source>
        <dbReference type="ARBA" id="ARBA00022448"/>
    </source>
</evidence>
<keyword evidence="5" id="KW-1133">Transmembrane helix</keyword>
<dbReference type="InterPro" id="IPR006059">
    <property type="entry name" value="SBP"/>
</dbReference>
<name>A0A1Y2FPU4_9FUNG</name>
<reference evidence="6 7" key="1">
    <citation type="submission" date="2016-08" db="EMBL/GenBank/DDBJ databases">
        <title>A Parts List for Fungal Cellulosomes Revealed by Comparative Genomics.</title>
        <authorList>
            <consortium name="DOE Joint Genome Institute"/>
            <person name="Haitjema C.H."/>
            <person name="Gilmore S.P."/>
            <person name="Henske J.K."/>
            <person name="Solomon K.V."/>
            <person name="De Groot R."/>
            <person name="Kuo A."/>
            <person name="Mondo S.J."/>
            <person name="Salamov A.A."/>
            <person name="Labutti K."/>
            <person name="Zhao Z."/>
            <person name="Chiniquy J."/>
            <person name="Barry K."/>
            <person name="Brewer H.M."/>
            <person name="Purvine S.O."/>
            <person name="Wright A.T."/>
            <person name="Boxma B."/>
            <person name="Van Alen T."/>
            <person name="Hackstein J.H."/>
            <person name="Baker S.E."/>
            <person name="Grigoriev I.V."/>
            <person name="O'Malley M.A."/>
        </authorList>
    </citation>
    <scope>NUCLEOTIDE SEQUENCE [LARGE SCALE GENOMIC DNA]</scope>
    <source>
        <strain evidence="6 7">G1</strain>
    </source>
</reference>
<keyword evidence="5" id="KW-0472">Membrane</keyword>
<accession>A0A1Y2FPU4</accession>
<comment type="caution">
    <text evidence="6">The sequence shown here is derived from an EMBL/GenBank/DDBJ whole genome shotgun (WGS) entry which is preliminary data.</text>
</comment>
<dbReference type="Gene3D" id="3.40.190.10">
    <property type="entry name" value="Periplasmic binding protein-like II"/>
    <property type="match status" value="2"/>
</dbReference>
<dbReference type="OrthoDB" id="2150654at2759"/>
<evidence type="ECO:0000256" key="1">
    <source>
        <dbReference type="ARBA" id="ARBA00008520"/>
    </source>
</evidence>
<evidence type="ECO:0000313" key="7">
    <source>
        <dbReference type="Proteomes" id="UP000193920"/>
    </source>
</evidence>
<feature type="transmembrane region" description="Helical" evidence="5">
    <location>
        <begin position="540"/>
        <end position="561"/>
    </location>
</feature>
<comment type="similarity">
    <text evidence="1">Belongs to the bacterial solute-binding protein 1 family.</text>
</comment>
<dbReference type="SUPFAM" id="SSF53850">
    <property type="entry name" value="Periplasmic binding protein-like II"/>
    <property type="match status" value="1"/>
</dbReference>
<feature type="transmembrane region" description="Helical" evidence="5">
    <location>
        <begin position="420"/>
        <end position="441"/>
    </location>
</feature>
<evidence type="ECO:0000256" key="5">
    <source>
        <dbReference type="SAM" id="Phobius"/>
    </source>
</evidence>
<feature type="region of interest" description="Disordered" evidence="4">
    <location>
        <begin position="693"/>
        <end position="724"/>
    </location>
</feature>
<sequence>MANQFNDYSLENNLNITLKINAYSISNTTNFVNQFGKTIDELLQHKSKEYDIYFYDVIYSKRYSSHFLDLNSWIPRNHLDMYTKGVALETCKYNGKWVGLPFHIDFSVLYVNRELFQKYELEYPKTWDELIEKGKFILDNERAKGNNELIGYNGLVSDNESCICSILEFIYSYRNSKDSKVFPGFDSEEAAEALNKLKEIKENLSSDQIFQSSDFETVNYLLSGNAIYIKYWNIPLGDKYDKINLPGKKEGVSGTTIGGFDVGVSKYISSNHKKNAMIVLQYFTSKEFQKNYTITERRFSGIPSLYDDDDVCAVLECDLFKQFQPISRSFVVDNYDDYDEYSLKFRTYIAKFLFGNESISKILSNIIDISKNYSVLLSTDTTKVGLIFLIISCIIIMIMILSLLFLLHPKAKYAFGFMTIDFWILTIFGCILYLGFVFAGYGDATKFKCHGKMIAQTLGFTFSLAPSFHRLVCNFPRKTHFTGWINQNRYIFILSFIVLDVLLNELLFLSSYNTKVKIIDDGKNYKICQHRSTIGYVKFAFIYLVKFIIILIFSFIIYLEWNLRRSYRDVRVLIINLIMNVMLYTILAAVNIVNYDDYILHFVFNSIVVMTISIFNYILLYVIRITWLFQDKKDMKRNTSERSKMASYISNSSNKIQISSLSVVERIKLYHNSNSIIGGKTVNGVSRANSVIHNNPSIKSSENNPIKSSSDSNPEESVHAYSFA</sequence>
<dbReference type="AlphaFoldDB" id="A0A1Y2FPU4"/>
<feature type="transmembrane region" description="Helical" evidence="5">
    <location>
        <begin position="490"/>
        <end position="509"/>
    </location>
</feature>
<feature type="transmembrane region" description="Helical" evidence="5">
    <location>
        <begin position="384"/>
        <end position="408"/>
    </location>
</feature>
<dbReference type="EMBL" id="MCOG01000004">
    <property type="protein sequence ID" value="ORY85226.1"/>
    <property type="molecule type" value="Genomic_DNA"/>
</dbReference>